<keyword evidence="3" id="KW-1185">Reference proteome</keyword>
<accession>A0ABP3GWG7</accession>
<reference evidence="3" key="1">
    <citation type="journal article" date="2019" name="Int. J. Syst. Evol. Microbiol.">
        <title>The Global Catalogue of Microorganisms (GCM) 10K type strain sequencing project: providing services to taxonomists for standard genome sequencing and annotation.</title>
        <authorList>
            <consortium name="The Broad Institute Genomics Platform"/>
            <consortium name="The Broad Institute Genome Sequencing Center for Infectious Disease"/>
            <person name="Wu L."/>
            <person name="Ma J."/>
        </authorList>
    </citation>
    <scope>NUCLEOTIDE SEQUENCE [LARGE SCALE GENOMIC DNA]</scope>
    <source>
        <strain evidence="3">JCM 12662</strain>
    </source>
</reference>
<evidence type="ECO:0000313" key="2">
    <source>
        <dbReference type="EMBL" id="GAA0356551.1"/>
    </source>
</evidence>
<evidence type="ECO:0000313" key="3">
    <source>
        <dbReference type="Proteomes" id="UP001501166"/>
    </source>
</evidence>
<sequence>MDKEKDKNKDIMPSGVRSDEGISDANTTLDIASSKALHDQKVESDNQLIDAKDNEVKEEDFDKFDIDAVDKLEESKDSSNQDN</sequence>
<gene>
    <name evidence="2" type="ORF">GCM10008932_06900</name>
</gene>
<proteinExistence type="predicted"/>
<organism evidence="2 3">
    <name type="scientific">Alkalibacterium iburiense</name>
    <dbReference type="NCBI Taxonomy" id="290589"/>
    <lineage>
        <taxon>Bacteria</taxon>
        <taxon>Bacillati</taxon>
        <taxon>Bacillota</taxon>
        <taxon>Bacilli</taxon>
        <taxon>Lactobacillales</taxon>
        <taxon>Carnobacteriaceae</taxon>
        <taxon>Alkalibacterium</taxon>
    </lineage>
</organism>
<protein>
    <submittedName>
        <fullName evidence="2">Uncharacterized protein</fullName>
    </submittedName>
</protein>
<dbReference type="RefSeq" id="WP_343754042.1">
    <property type="nucleotide sequence ID" value="NZ_BAAACW010000040.1"/>
</dbReference>
<comment type="caution">
    <text evidence="2">The sequence shown here is derived from an EMBL/GenBank/DDBJ whole genome shotgun (WGS) entry which is preliminary data.</text>
</comment>
<feature type="region of interest" description="Disordered" evidence="1">
    <location>
        <begin position="1"/>
        <end position="56"/>
    </location>
</feature>
<dbReference type="EMBL" id="BAAACW010000040">
    <property type="protein sequence ID" value="GAA0356551.1"/>
    <property type="molecule type" value="Genomic_DNA"/>
</dbReference>
<feature type="compositionally biased region" description="Basic and acidic residues" evidence="1">
    <location>
        <begin position="36"/>
        <end position="55"/>
    </location>
</feature>
<feature type="compositionally biased region" description="Basic and acidic residues" evidence="1">
    <location>
        <begin position="1"/>
        <end position="10"/>
    </location>
</feature>
<evidence type="ECO:0000256" key="1">
    <source>
        <dbReference type="SAM" id="MobiDB-lite"/>
    </source>
</evidence>
<name>A0ABP3GWG7_9LACT</name>
<dbReference type="Proteomes" id="UP001501166">
    <property type="component" value="Unassembled WGS sequence"/>
</dbReference>